<dbReference type="Proteomes" id="UP000289440">
    <property type="component" value="Chromosome"/>
</dbReference>
<reference evidence="1 2" key="1">
    <citation type="submission" date="2019-01" db="EMBL/GenBank/DDBJ databases">
        <authorList>
            <consortium name="Pathogen Informatics"/>
        </authorList>
    </citation>
    <scope>NUCLEOTIDE SEQUENCE [LARGE SCALE GENOMIC DNA]</scope>
    <source>
        <strain evidence="1 2">NCTC10166</strain>
    </source>
</reference>
<dbReference type="RefSeq" id="WP_165001332.1">
    <property type="nucleotide sequence ID" value="NZ_LR214951.1"/>
</dbReference>
<dbReference type="KEGG" id="mnu:NCTC10166_00460"/>
<name>A0A449A5I0_9BACT</name>
<gene>
    <name evidence="1" type="ORF">NCTC10166_00460</name>
</gene>
<evidence type="ECO:0000313" key="1">
    <source>
        <dbReference type="EMBL" id="VEU59482.1"/>
    </source>
</evidence>
<keyword evidence="2" id="KW-1185">Reference proteome</keyword>
<proteinExistence type="predicted"/>
<sequence length="55" mass="6627">MEDINFIETKKCSYCDEKNCETIIELSKKEKYYGRECQPKTFNTLPKKIQKIFDI</sequence>
<dbReference type="AlphaFoldDB" id="A0A449A5I0"/>
<accession>A0A449A5I0</accession>
<protein>
    <submittedName>
        <fullName evidence="1">Uncharacterized protein</fullName>
    </submittedName>
</protein>
<organism evidence="1 2">
    <name type="scientific">Mesomycoplasma neurolyticum</name>
    <dbReference type="NCBI Taxonomy" id="2120"/>
    <lineage>
        <taxon>Bacteria</taxon>
        <taxon>Bacillati</taxon>
        <taxon>Mycoplasmatota</taxon>
        <taxon>Mycoplasmoidales</taxon>
        <taxon>Metamycoplasmataceae</taxon>
        <taxon>Mesomycoplasma</taxon>
    </lineage>
</organism>
<dbReference type="EMBL" id="LR214951">
    <property type="protein sequence ID" value="VEU59482.1"/>
    <property type="molecule type" value="Genomic_DNA"/>
</dbReference>
<evidence type="ECO:0000313" key="2">
    <source>
        <dbReference type="Proteomes" id="UP000289440"/>
    </source>
</evidence>